<proteinExistence type="predicted"/>
<dbReference type="Pfam" id="PF01261">
    <property type="entry name" value="AP_endonuc_2"/>
    <property type="match status" value="1"/>
</dbReference>
<evidence type="ECO:0000259" key="1">
    <source>
        <dbReference type="Pfam" id="PF01261"/>
    </source>
</evidence>
<dbReference type="Gene3D" id="3.20.20.150">
    <property type="entry name" value="Divalent-metal-dependent TIM barrel enzymes"/>
    <property type="match status" value="1"/>
</dbReference>
<dbReference type="SUPFAM" id="SSF51658">
    <property type="entry name" value="Xylose isomerase-like"/>
    <property type="match status" value="1"/>
</dbReference>
<dbReference type="InterPro" id="IPR036237">
    <property type="entry name" value="Xyl_isomerase-like_sf"/>
</dbReference>
<dbReference type="RefSeq" id="WP_093150302.1">
    <property type="nucleotide sequence ID" value="NZ_FNEK01000006.1"/>
</dbReference>
<protein>
    <submittedName>
        <fullName evidence="2">D-psicose/D-tagatose/L-ribulose 3-epimerase</fullName>
    </submittedName>
</protein>
<feature type="domain" description="Xylose isomerase-like TIM barrel" evidence="1">
    <location>
        <begin position="40"/>
        <end position="242"/>
    </location>
</feature>
<dbReference type="InterPro" id="IPR013022">
    <property type="entry name" value="Xyl_isomerase-like_TIM-brl"/>
</dbReference>
<dbReference type="PANTHER" id="PTHR12110:SF41">
    <property type="entry name" value="INOSOSE DEHYDRATASE"/>
    <property type="match status" value="1"/>
</dbReference>
<dbReference type="STRING" id="571298.SAMN04488026_10066"/>
<gene>
    <name evidence="2" type="ORF">SAMN04488026_10066</name>
</gene>
<organism evidence="2 3">
    <name type="scientific">Aliiruegeria lutimaris</name>
    <dbReference type="NCBI Taxonomy" id="571298"/>
    <lineage>
        <taxon>Bacteria</taxon>
        <taxon>Pseudomonadati</taxon>
        <taxon>Pseudomonadota</taxon>
        <taxon>Alphaproteobacteria</taxon>
        <taxon>Rhodobacterales</taxon>
        <taxon>Roseobacteraceae</taxon>
        <taxon>Aliiruegeria</taxon>
    </lineage>
</organism>
<dbReference type="Proteomes" id="UP000199382">
    <property type="component" value="Unassembled WGS sequence"/>
</dbReference>
<dbReference type="EMBL" id="FNEK01000006">
    <property type="protein sequence ID" value="SDI69660.1"/>
    <property type="molecule type" value="Genomic_DNA"/>
</dbReference>
<dbReference type="PANTHER" id="PTHR12110">
    <property type="entry name" value="HYDROXYPYRUVATE ISOMERASE"/>
    <property type="match status" value="1"/>
</dbReference>
<evidence type="ECO:0000313" key="2">
    <source>
        <dbReference type="EMBL" id="SDI69660.1"/>
    </source>
</evidence>
<evidence type="ECO:0000313" key="3">
    <source>
        <dbReference type="Proteomes" id="UP000199382"/>
    </source>
</evidence>
<reference evidence="2 3" key="1">
    <citation type="submission" date="2016-10" db="EMBL/GenBank/DDBJ databases">
        <authorList>
            <person name="de Groot N.N."/>
        </authorList>
    </citation>
    <scope>NUCLEOTIDE SEQUENCE [LARGE SCALE GENOMIC DNA]</scope>
    <source>
        <strain evidence="2 3">DSM 25294</strain>
    </source>
</reference>
<dbReference type="InterPro" id="IPR050312">
    <property type="entry name" value="IolE/XylAMocC-like"/>
</dbReference>
<dbReference type="OrthoDB" id="9801426at2"/>
<keyword evidence="3" id="KW-1185">Reference proteome</keyword>
<name>A0A1G8MQT8_9RHOB</name>
<accession>A0A1G8MQT8</accession>
<dbReference type="AlphaFoldDB" id="A0A1G8MQT8"/>
<sequence>MAQLGLHTFAAAPRWDQAEMRALLDKFQQHKIRVLEIPLLNPAEIDVAETRAFCEETGIAPVCSLGLPPEIDVIADPDSGLAFLEPAFQVASGVGAFALAGVTYGTIGKISGAPRSTEEFDGTARFIELAARAARSHGLKLGLEPCNRYETHIMNTGADGRAFCEAVGADNVFIHIDTYHMNIEEVSYAQGFRDCGPFLGYVHLSESNRGAPGAGTIDWEQVYGALVEVGFDGITTLESMNYVHPAIASALAIWHPVAANPDDVVDVGLPFLHEVAAASGFLYT</sequence>